<sequence>MTQSRSIFLSAGVPDPAAKHFMGEGDTAAISAVISALLYVALGRRRIVWGGHPSITPMIWAYAEALDVDYGKWVTLYQSKLFEPDFPEENARFKNVILTEAVPGDRERSLELMRRQMLSESSFSAAVFAGGMGGILDEYRLFREMAVDAAILPIASTGGASAILAKEIDASRDLSDELDYVDLLFTRLAIDPNEKRGESILE</sequence>
<gene>
    <name evidence="1" type="ORF">FNA46_25270</name>
</gene>
<dbReference type="EMBL" id="VJMG01000113">
    <property type="protein sequence ID" value="TRL30596.1"/>
    <property type="molecule type" value="Genomic_DNA"/>
</dbReference>
<dbReference type="Pfam" id="PF18180">
    <property type="entry name" value="LD_cluster3"/>
    <property type="match status" value="1"/>
</dbReference>
<dbReference type="AlphaFoldDB" id="A0A549SLT7"/>
<evidence type="ECO:0000313" key="2">
    <source>
        <dbReference type="Proteomes" id="UP000316801"/>
    </source>
</evidence>
<evidence type="ECO:0000313" key="1">
    <source>
        <dbReference type="EMBL" id="TRL30596.1"/>
    </source>
</evidence>
<reference evidence="1 2" key="1">
    <citation type="submission" date="2019-07" db="EMBL/GenBank/DDBJ databases">
        <title>Ln-dependent methylotrophs.</title>
        <authorList>
            <person name="Tani A."/>
        </authorList>
    </citation>
    <scope>NUCLEOTIDE SEQUENCE [LARGE SCALE GENOMIC DNA]</scope>
    <source>
        <strain evidence="1 2">SM12</strain>
    </source>
</reference>
<accession>A0A549SLT7</accession>
<dbReference type="RefSeq" id="WP_143128004.1">
    <property type="nucleotide sequence ID" value="NZ_VJMG01000113.1"/>
</dbReference>
<proteinExistence type="predicted"/>
<keyword evidence="2" id="KW-1185">Reference proteome</keyword>
<protein>
    <submittedName>
        <fullName evidence="1">Uncharacterized protein</fullName>
    </submittedName>
</protein>
<comment type="caution">
    <text evidence="1">The sequence shown here is derived from an EMBL/GenBank/DDBJ whole genome shotgun (WGS) entry which is preliminary data.</text>
</comment>
<dbReference type="Proteomes" id="UP000316801">
    <property type="component" value="Unassembled WGS sequence"/>
</dbReference>
<dbReference type="InterPro" id="IPR041197">
    <property type="entry name" value="LD_cluster3"/>
</dbReference>
<name>A0A549SLT7_9HYPH</name>
<organism evidence="1 2">
    <name type="scientific">Rhizobium straminoryzae</name>
    <dbReference type="NCBI Taxonomy" id="1387186"/>
    <lineage>
        <taxon>Bacteria</taxon>
        <taxon>Pseudomonadati</taxon>
        <taxon>Pseudomonadota</taxon>
        <taxon>Alphaproteobacteria</taxon>
        <taxon>Hyphomicrobiales</taxon>
        <taxon>Rhizobiaceae</taxon>
        <taxon>Rhizobium/Agrobacterium group</taxon>
        <taxon>Rhizobium</taxon>
    </lineage>
</organism>